<dbReference type="InterPro" id="IPR042094">
    <property type="entry name" value="T2SS_GspF_sf"/>
</dbReference>
<sequence>MMVLMLWIVAFAFFTVMLATVQVSLNYNKLQIERRVSPFIGAKKDNGEGHDEENLSFKERMILPIVEKFQVFILKRTPKQKLQEMENKLRDAGNPFGLTGINFIVLRMVISMAFILFLFVMFLPTGQSMGKIIFLGIFSVLFINFYANYYIVAKKKQRVLEMEKAMPDFFDMVTISIEAGMGLDSALRRVCKQMDGPLSKEFLYALEDMKLGKSRKNALTDLRNRVASDFLKSVVSAIVQADQLGIGLSKVLQAQTQRIREQQRQKVKEQAMKAPVKMLIPMVLFIFPTLFIVLLGPAVIQLVTMWL</sequence>
<dbReference type="Proteomes" id="UP000480185">
    <property type="component" value="Unassembled WGS sequence"/>
</dbReference>
<evidence type="ECO:0000256" key="6">
    <source>
        <dbReference type="SAM" id="Phobius"/>
    </source>
</evidence>
<evidence type="ECO:0000313" key="9">
    <source>
        <dbReference type="Proteomes" id="UP000480185"/>
    </source>
</evidence>
<feature type="domain" description="Type II secretion system protein GspF" evidence="7">
    <location>
        <begin position="169"/>
        <end position="295"/>
    </location>
</feature>
<keyword evidence="5 6" id="KW-0472">Membrane</keyword>
<dbReference type="PANTHER" id="PTHR35007:SF2">
    <property type="entry name" value="PILUS ASSEMBLE PROTEIN"/>
    <property type="match status" value="1"/>
</dbReference>
<evidence type="ECO:0000256" key="4">
    <source>
        <dbReference type="ARBA" id="ARBA00022989"/>
    </source>
</evidence>
<comment type="caution">
    <text evidence="8">The sequence shown here is derived from an EMBL/GenBank/DDBJ whole genome shotgun (WGS) entry which is preliminary data.</text>
</comment>
<dbReference type="AlphaFoldDB" id="A0A6G1X4I3"/>
<accession>A0A6G1X4I3</accession>
<proteinExistence type="predicted"/>
<keyword evidence="2" id="KW-1003">Cell membrane</keyword>
<evidence type="ECO:0000256" key="1">
    <source>
        <dbReference type="ARBA" id="ARBA00004651"/>
    </source>
</evidence>
<evidence type="ECO:0000256" key="3">
    <source>
        <dbReference type="ARBA" id="ARBA00022692"/>
    </source>
</evidence>
<feature type="transmembrane region" description="Helical" evidence="6">
    <location>
        <begin position="96"/>
        <end position="120"/>
    </location>
</feature>
<name>A0A6G1X4I3_9BACI</name>
<keyword evidence="4 6" id="KW-1133">Transmembrane helix</keyword>
<dbReference type="PANTHER" id="PTHR35007">
    <property type="entry name" value="INTEGRAL MEMBRANE PROTEIN-RELATED"/>
    <property type="match status" value="1"/>
</dbReference>
<keyword evidence="3 6" id="KW-0812">Transmembrane</keyword>
<dbReference type="EMBL" id="WJNH01000003">
    <property type="protein sequence ID" value="MRG85815.1"/>
    <property type="molecule type" value="Genomic_DNA"/>
</dbReference>
<gene>
    <name evidence="8" type="ORF">GH754_05630</name>
</gene>
<comment type="subcellular location">
    <subcellularLocation>
        <location evidence="1">Cell membrane</location>
        <topology evidence="1">Multi-pass membrane protein</topology>
    </subcellularLocation>
</comment>
<protein>
    <submittedName>
        <fullName evidence="8">Type II secretion system F family protein</fullName>
    </submittedName>
</protein>
<dbReference type="GO" id="GO:0005886">
    <property type="term" value="C:plasma membrane"/>
    <property type="evidence" value="ECO:0007669"/>
    <property type="project" value="UniProtKB-SubCell"/>
</dbReference>
<evidence type="ECO:0000256" key="5">
    <source>
        <dbReference type="ARBA" id="ARBA00023136"/>
    </source>
</evidence>
<feature type="transmembrane region" description="Helical" evidence="6">
    <location>
        <begin position="132"/>
        <end position="152"/>
    </location>
</feature>
<dbReference type="Pfam" id="PF00482">
    <property type="entry name" value="T2SSF"/>
    <property type="match status" value="1"/>
</dbReference>
<dbReference type="OrthoDB" id="9810662at2"/>
<evidence type="ECO:0000313" key="8">
    <source>
        <dbReference type="EMBL" id="MRG85815.1"/>
    </source>
</evidence>
<feature type="transmembrane region" description="Helical" evidence="6">
    <location>
        <begin position="6"/>
        <end position="25"/>
    </location>
</feature>
<keyword evidence="9" id="KW-1185">Reference proteome</keyword>
<dbReference type="Gene3D" id="1.20.81.30">
    <property type="entry name" value="Type II secretion system (T2SS), domain F"/>
    <property type="match status" value="1"/>
</dbReference>
<organism evidence="8 9">
    <name type="scientific">Salinibacillus xinjiangensis</name>
    <dbReference type="NCBI Taxonomy" id="1229268"/>
    <lineage>
        <taxon>Bacteria</taxon>
        <taxon>Bacillati</taxon>
        <taxon>Bacillota</taxon>
        <taxon>Bacilli</taxon>
        <taxon>Bacillales</taxon>
        <taxon>Bacillaceae</taxon>
        <taxon>Salinibacillus</taxon>
    </lineage>
</organism>
<evidence type="ECO:0000256" key="2">
    <source>
        <dbReference type="ARBA" id="ARBA00022475"/>
    </source>
</evidence>
<dbReference type="InterPro" id="IPR018076">
    <property type="entry name" value="T2SS_GspF_dom"/>
</dbReference>
<reference evidence="8 9" key="1">
    <citation type="submission" date="2019-11" db="EMBL/GenBank/DDBJ databases">
        <authorList>
            <person name="Li J."/>
        </authorList>
    </citation>
    <scope>NUCLEOTIDE SEQUENCE [LARGE SCALE GENOMIC DNA]</scope>
    <source>
        <strain evidence="8 9">J4</strain>
    </source>
</reference>
<evidence type="ECO:0000259" key="7">
    <source>
        <dbReference type="Pfam" id="PF00482"/>
    </source>
</evidence>
<feature type="transmembrane region" description="Helical" evidence="6">
    <location>
        <begin position="278"/>
        <end position="300"/>
    </location>
</feature>